<dbReference type="GO" id="GO:0052913">
    <property type="term" value="F:16S rRNA (guanine(966)-N(2))-methyltransferase activity"/>
    <property type="evidence" value="ECO:0007669"/>
    <property type="project" value="UniProtKB-EC"/>
</dbReference>
<evidence type="ECO:0000313" key="5">
    <source>
        <dbReference type="EMBL" id="ADK85337.1"/>
    </source>
</evidence>
<dbReference type="InterPro" id="IPR000241">
    <property type="entry name" value="RlmKL-like_Mtase"/>
</dbReference>
<dbReference type="PROSITE" id="PS00092">
    <property type="entry name" value="N6_MTASE"/>
    <property type="match status" value="1"/>
</dbReference>
<reference evidence="5 6" key="1">
    <citation type="journal article" date="2010" name="Stand. Genomic Sci.">
        <title>Complete genome sequence of Desulfarculus baarsii type strain (2st14).</title>
        <authorList>
            <person name="Sun H."/>
            <person name="Spring S."/>
            <person name="Lapidus A."/>
            <person name="Davenport K."/>
            <person name="Del Rio T.G."/>
            <person name="Tice H."/>
            <person name="Nolan M."/>
            <person name="Copeland A."/>
            <person name="Cheng J.F."/>
            <person name="Lucas S."/>
            <person name="Tapia R."/>
            <person name="Goodwin L."/>
            <person name="Pitluck S."/>
            <person name="Ivanova N."/>
            <person name="Pagani I."/>
            <person name="Mavromatis K."/>
            <person name="Ovchinnikova G."/>
            <person name="Pati A."/>
            <person name="Chen A."/>
            <person name="Palaniappan K."/>
            <person name="Hauser L."/>
            <person name="Chang Y.J."/>
            <person name="Jeffries C.D."/>
            <person name="Detter J.C."/>
            <person name="Han C."/>
            <person name="Rohde M."/>
            <person name="Brambilla E."/>
            <person name="Goker M."/>
            <person name="Woyke T."/>
            <person name="Bristow J."/>
            <person name="Eisen J.A."/>
            <person name="Markowitz V."/>
            <person name="Hugenholtz P."/>
            <person name="Kyrpides N.C."/>
            <person name="Klenk H.P."/>
            <person name="Land M."/>
        </authorList>
    </citation>
    <scope>NUCLEOTIDE SEQUENCE [LARGE SCALE GENOMIC DNA]</scope>
    <source>
        <strain evidence="6">ATCC 33931 / DSM 2075 / LMG 7858 / VKM B-1802 / 2st14</strain>
    </source>
</reference>
<evidence type="ECO:0000313" key="6">
    <source>
        <dbReference type="Proteomes" id="UP000009047"/>
    </source>
</evidence>
<dbReference type="Gene3D" id="3.30.2130.30">
    <property type="match status" value="1"/>
</dbReference>
<dbReference type="STRING" id="644282.Deba_1972"/>
<gene>
    <name evidence="5" type="ordered locus">Deba_1972</name>
</gene>
<dbReference type="KEGG" id="dbr:Deba_1972"/>
<proteinExistence type="predicted"/>
<keyword evidence="1 5" id="KW-0489">Methyltransferase</keyword>
<dbReference type="PANTHER" id="PTHR47313:SF1">
    <property type="entry name" value="RIBOSOMAL RNA LARGE SUBUNIT METHYLTRANSFERASE K_L"/>
    <property type="match status" value="1"/>
</dbReference>
<dbReference type="InterPro" id="IPR054170">
    <property type="entry name" value="RlmL_1st"/>
</dbReference>
<dbReference type="Proteomes" id="UP000009047">
    <property type="component" value="Chromosome"/>
</dbReference>
<dbReference type="Pfam" id="PF01170">
    <property type="entry name" value="UPF0020"/>
    <property type="match status" value="1"/>
</dbReference>
<dbReference type="SUPFAM" id="SSF53335">
    <property type="entry name" value="S-adenosyl-L-methionine-dependent methyltransferases"/>
    <property type="match status" value="1"/>
</dbReference>
<sequence length="395" mass="42487">MSDVNLQRRVKRHIQAPEHDFFAVTAPGLEDLCAAELANLGAAQTTSLAGGVAFHGRLEAMLQANLWLRTAGRVLMRLADFRVRTWADLTRQAAAVPWELLLPADGSSLDVRVSLHESNLHHAGRVAEEIFWAAAKAMERQGLTAPVKALPGQDDALILQVRGVDRRASISLDTSGAHLHKRGYRQATAKAPLRETLAAALLMLCGYDGSRPLLDPMCGAGTLAIEAALMARALPPGLGRDFAFQRLAFHRPAAWAHLQKTAAANALAVPPAPIFAGDRLKSGLELAQANAARAGVAQSIQWGQADFFERPAPTATAGLVVINPPYGKRLGSVSQAEQIVRRIGRHLAEHYRGWRCGVVLYLPQWAELLGLEQIASLEVPHGGLKVTMFCGQVAG</sequence>
<evidence type="ECO:0000259" key="4">
    <source>
        <dbReference type="Pfam" id="PF22020"/>
    </source>
</evidence>
<dbReference type="AlphaFoldDB" id="E1QL72"/>
<dbReference type="RefSeq" id="WP_013258778.1">
    <property type="nucleotide sequence ID" value="NC_014365.1"/>
</dbReference>
<dbReference type="EC" id="2.1.1.171" evidence="5"/>
<dbReference type="HOGENOM" id="CLU_032119_3_3_7"/>
<evidence type="ECO:0000259" key="3">
    <source>
        <dbReference type="Pfam" id="PF01170"/>
    </source>
</evidence>
<accession>E1QL72</accession>
<feature type="domain" description="RlmL ferredoxin-like" evidence="4">
    <location>
        <begin position="20"/>
        <end position="75"/>
    </location>
</feature>
<dbReference type="GO" id="GO:0070043">
    <property type="term" value="F:rRNA (guanine-N7-)-methyltransferase activity"/>
    <property type="evidence" value="ECO:0007669"/>
    <property type="project" value="TreeGrafter"/>
</dbReference>
<keyword evidence="2 5" id="KW-0808">Transferase</keyword>
<dbReference type="InterPro" id="IPR002052">
    <property type="entry name" value="DNA_methylase_N6_adenine_CS"/>
</dbReference>
<dbReference type="GO" id="GO:0003676">
    <property type="term" value="F:nucleic acid binding"/>
    <property type="evidence" value="ECO:0007669"/>
    <property type="project" value="InterPro"/>
</dbReference>
<dbReference type="OrthoDB" id="9809404at2"/>
<dbReference type="PANTHER" id="PTHR47313">
    <property type="entry name" value="RIBOSOMAL RNA LARGE SUBUNIT METHYLTRANSFERASE K/L"/>
    <property type="match status" value="1"/>
</dbReference>
<name>E1QL72_DESB2</name>
<dbReference type="CDD" id="cd11715">
    <property type="entry name" value="THUMP_AdoMetMT"/>
    <property type="match status" value="1"/>
</dbReference>
<evidence type="ECO:0000256" key="1">
    <source>
        <dbReference type="ARBA" id="ARBA00022603"/>
    </source>
</evidence>
<dbReference type="EMBL" id="CP002085">
    <property type="protein sequence ID" value="ADK85337.1"/>
    <property type="molecule type" value="Genomic_DNA"/>
</dbReference>
<dbReference type="Pfam" id="PF22020">
    <property type="entry name" value="RlmL_1st"/>
    <property type="match status" value="1"/>
</dbReference>
<protein>
    <submittedName>
        <fullName evidence="5">rRNA (Guanine-N(2)-)-methyltransferase</fullName>
        <ecNumber evidence="5">2.1.1.171</ecNumber>
    </submittedName>
</protein>
<organism evidence="5 6">
    <name type="scientific">Desulfarculus baarsii (strain ATCC 33931 / DSM 2075 / LMG 7858 / VKM B-1802 / 2st14)</name>
    <dbReference type="NCBI Taxonomy" id="644282"/>
    <lineage>
        <taxon>Bacteria</taxon>
        <taxon>Pseudomonadati</taxon>
        <taxon>Thermodesulfobacteriota</taxon>
        <taxon>Desulfarculia</taxon>
        <taxon>Desulfarculales</taxon>
        <taxon>Desulfarculaceae</taxon>
        <taxon>Desulfarculus</taxon>
    </lineage>
</organism>
<dbReference type="InterPro" id="IPR029063">
    <property type="entry name" value="SAM-dependent_MTases_sf"/>
</dbReference>
<dbReference type="Gene3D" id="3.40.50.150">
    <property type="entry name" value="Vaccinia Virus protein VP39"/>
    <property type="match status" value="1"/>
</dbReference>
<evidence type="ECO:0000256" key="2">
    <source>
        <dbReference type="ARBA" id="ARBA00022679"/>
    </source>
</evidence>
<feature type="domain" description="Ribosomal RNA large subunit methyltransferase K/L-like methyltransferase" evidence="3">
    <location>
        <begin position="182"/>
        <end position="382"/>
    </location>
</feature>
<keyword evidence="6" id="KW-1185">Reference proteome</keyword>
<dbReference type="eggNOG" id="COG0116">
    <property type="taxonomic scope" value="Bacteria"/>
</dbReference>